<protein>
    <submittedName>
        <fullName evidence="1">Uncharacterized protein</fullName>
    </submittedName>
</protein>
<keyword evidence="2" id="KW-1185">Reference proteome</keyword>
<reference evidence="1 2" key="1">
    <citation type="submission" date="2017-04" db="EMBL/GenBank/DDBJ databases">
        <authorList>
            <person name="Afonso C.L."/>
            <person name="Miller P.J."/>
            <person name="Scott M.A."/>
            <person name="Spackman E."/>
            <person name="Goraichik I."/>
            <person name="Dimitrov K.M."/>
            <person name="Suarez D.L."/>
            <person name="Swayne D.E."/>
        </authorList>
    </citation>
    <scope>NUCLEOTIDE SEQUENCE [LARGE SCALE GENOMIC DNA]</scope>
    <source>
        <strain evidence="1 2">KR-140</strain>
    </source>
</reference>
<dbReference type="Proteomes" id="UP000192582">
    <property type="component" value="Unassembled WGS sequence"/>
</dbReference>
<proteinExistence type="predicted"/>
<dbReference type="EMBL" id="FWWU01000005">
    <property type="protein sequence ID" value="SMB81964.1"/>
    <property type="molecule type" value="Genomic_DNA"/>
</dbReference>
<dbReference type="STRING" id="695939.SAMN00790413_04792"/>
<sequence>MLWHCNLSVLFTLNFLAYALVLLEEVLDGLRTMDYPFWEIDECIVFLEKLGAIMWRTAQLLVSQRWFTFSYRRFGVRMPCRMFWQCPTHWLKLLEVGHADSGPPLHPSIGARKPAIAG</sequence>
<evidence type="ECO:0000313" key="1">
    <source>
        <dbReference type="EMBL" id="SMB81964.1"/>
    </source>
</evidence>
<organism evidence="1 2">
    <name type="scientific">Deinococcus hopiensis KR-140</name>
    <dbReference type="NCBI Taxonomy" id="695939"/>
    <lineage>
        <taxon>Bacteria</taxon>
        <taxon>Thermotogati</taxon>
        <taxon>Deinococcota</taxon>
        <taxon>Deinococci</taxon>
        <taxon>Deinococcales</taxon>
        <taxon>Deinococcaceae</taxon>
        <taxon>Deinococcus</taxon>
    </lineage>
</organism>
<dbReference type="AlphaFoldDB" id="A0A1W1UMM8"/>
<name>A0A1W1UMM8_9DEIO</name>
<gene>
    <name evidence="1" type="ORF">SAMN00790413_04792</name>
</gene>
<accession>A0A1W1UMM8</accession>
<evidence type="ECO:0000313" key="2">
    <source>
        <dbReference type="Proteomes" id="UP000192582"/>
    </source>
</evidence>